<proteinExistence type="predicted"/>
<keyword evidence="3" id="KW-1185">Reference proteome</keyword>
<dbReference type="AlphaFoldDB" id="A0A395N895"/>
<reference evidence="2 3" key="1">
    <citation type="journal article" date="2018" name="PLoS Pathog.">
        <title>Evolution of structural diversity of trichothecenes, a family of toxins produced by plant pathogenic and entomopathogenic fungi.</title>
        <authorList>
            <person name="Proctor R.H."/>
            <person name="McCormick S.P."/>
            <person name="Kim H.S."/>
            <person name="Cardoza R.E."/>
            <person name="Stanley A.M."/>
            <person name="Lindo L."/>
            <person name="Kelly A."/>
            <person name="Brown D.W."/>
            <person name="Lee T."/>
            <person name="Vaughan M.M."/>
            <person name="Alexander N.J."/>
            <person name="Busman M."/>
            <person name="Gutierrez S."/>
        </authorList>
    </citation>
    <scope>NUCLEOTIDE SEQUENCE [LARGE SCALE GENOMIC DNA]</scope>
    <source>
        <strain evidence="2 3">IBT 40837</strain>
    </source>
</reference>
<dbReference type="Proteomes" id="UP000266272">
    <property type="component" value="Unassembled WGS sequence"/>
</dbReference>
<organism evidence="2 3">
    <name type="scientific">Trichoderma arundinaceum</name>
    <dbReference type="NCBI Taxonomy" id="490622"/>
    <lineage>
        <taxon>Eukaryota</taxon>
        <taxon>Fungi</taxon>
        <taxon>Dikarya</taxon>
        <taxon>Ascomycota</taxon>
        <taxon>Pezizomycotina</taxon>
        <taxon>Sordariomycetes</taxon>
        <taxon>Hypocreomycetidae</taxon>
        <taxon>Hypocreales</taxon>
        <taxon>Hypocreaceae</taxon>
        <taxon>Trichoderma</taxon>
    </lineage>
</organism>
<sequence>MHWAPPSGSNVSLGLFLGRPLNAAKAADDMATNDPLWRAMANGSTALQRGEGGSEPTGPTVGDAGCGSLAAAVWYHRERPPLQGTVQSSLESSLLVHRPDRQQWNHRCNGERRRKSG</sequence>
<protein>
    <submittedName>
        <fullName evidence="2">Uncharacterized protein</fullName>
    </submittedName>
</protein>
<gene>
    <name evidence="2" type="ORF">TARUN_10157</name>
</gene>
<evidence type="ECO:0000313" key="2">
    <source>
        <dbReference type="EMBL" id="RFU72104.1"/>
    </source>
</evidence>
<accession>A0A395N895</accession>
<evidence type="ECO:0000313" key="3">
    <source>
        <dbReference type="Proteomes" id="UP000266272"/>
    </source>
</evidence>
<feature type="compositionally biased region" description="Basic and acidic residues" evidence="1">
    <location>
        <begin position="97"/>
        <end position="111"/>
    </location>
</feature>
<name>A0A395N895_TRIAR</name>
<comment type="caution">
    <text evidence="2">The sequence shown here is derived from an EMBL/GenBank/DDBJ whole genome shotgun (WGS) entry which is preliminary data.</text>
</comment>
<feature type="region of interest" description="Disordered" evidence="1">
    <location>
        <begin position="97"/>
        <end position="117"/>
    </location>
</feature>
<dbReference type="EMBL" id="PXOA01000982">
    <property type="protein sequence ID" value="RFU72104.1"/>
    <property type="molecule type" value="Genomic_DNA"/>
</dbReference>
<evidence type="ECO:0000256" key="1">
    <source>
        <dbReference type="SAM" id="MobiDB-lite"/>
    </source>
</evidence>